<proteinExistence type="predicted"/>
<gene>
    <name evidence="1" type="ORF">DS742_26270</name>
</gene>
<dbReference type="OrthoDB" id="1901029at2"/>
<evidence type="ECO:0000313" key="2">
    <source>
        <dbReference type="Proteomes" id="UP000260680"/>
    </source>
</evidence>
<sequence>MAYEEYPRSQFPDTIDNFDNMQDITSSLVDAMVSYQTAITNKDFATAANVIANNPDLLKVLINADRINSLQDAVKAIEKYYLENVEDMVTHIAQNTIGINDSATGDDKKTNAYSAEKTEYLSGITLAANITINITDWNSDLEYIYTNSSILADDEIQLYFADASKLNASKAFIYVKSDTGAGNFILKANKIPKSALVINEIRLVRR</sequence>
<dbReference type="RefSeq" id="WP_117419881.1">
    <property type="nucleotide sequence ID" value="NZ_QOHO01000111.1"/>
</dbReference>
<reference evidence="1 2" key="1">
    <citation type="submission" date="2018-07" db="EMBL/GenBank/DDBJ databases">
        <title>New species, Clostridium PI-S10-A1B.</title>
        <authorList>
            <person name="Krishna G."/>
            <person name="Summeta K."/>
            <person name="Shikha S."/>
            <person name="Prabhu P.B."/>
            <person name="Suresh K."/>
        </authorList>
    </citation>
    <scope>NUCLEOTIDE SEQUENCE [LARGE SCALE GENOMIC DNA]</scope>
    <source>
        <strain evidence="1 2">PI-S10-A1B</strain>
    </source>
</reference>
<organism evidence="1 2">
    <name type="scientific">Lacrimispora amygdalina</name>
    <dbReference type="NCBI Taxonomy" id="253257"/>
    <lineage>
        <taxon>Bacteria</taxon>
        <taxon>Bacillati</taxon>
        <taxon>Bacillota</taxon>
        <taxon>Clostridia</taxon>
        <taxon>Lachnospirales</taxon>
        <taxon>Lachnospiraceae</taxon>
        <taxon>Lacrimispora</taxon>
    </lineage>
</organism>
<dbReference type="EMBL" id="QOHO01000111">
    <property type="protein sequence ID" value="RFZ75948.1"/>
    <property type="molecule type" value="Genomic_DNA"/>
</dbReference>
<protein>
    <submittedName>
        <fullName evidence="1">Uncharacterized protein</fullName>
    </submittedName>
</protein>
<evidence type="ECO:0000313" key="1">
    <source>
        <dbReference type="EMBL" id="RFZ75948.1"/>
    </source>
</evidence>
<dbReference type="Proteomes" id="UP000260680">
    <property type="component" value="Unassembled WGS sequence"/>
</dbReference>
<dbReference type="AlphaFoldDB" id="A0A3E2N4N1"/>
<comment type="caution">
    <text evidence="1">The sequence shown here is derived from an EMBL/GenBank/DDBJ whole genome shotgun (WGS) entry which is preliminary data.</text>
</comment>
<accession>A0A3E2N4N1</accession>
<name>A0A3E2N4N1_9FIRM</name>